<dbReference type="Proteomes" id="UP001634394">
    <property type="component" value="Unassembled WGS sequence"/>
</dbReference>
<comment type="caution">
    <text evidence="1">The sequence shown here is derived from an EMBL/GenBank/DDBJ whole genome shotgun (WGS) entry which is preliminary data.</text>
</comment>
<keyword evidence="2" id="KW-1185">Reference proteome</keyword>
<gene>
    <name evidence="1" type="ORF">ACJMK2_025033</name>
</gene>
<dbReference type="EMBL" id="JBJQND010000002">
    <property type="protein sequence ID" value="KAL3884934.1"/>
    <property type="molecule type" value="Genomic_DNA"/>
</dbReference>
<accession>A0ABD3XF91</accession>
<evidence type="ECO:0000313" key="1">
    <source>
        <dbReference type="EMBL" id="KAL3884934.1"/>
    </source>
</evidence>
<organism evidence="1 2">
    <name type="scientific">Sinanodonta woodiana</name>
    <name type="common">Chinese pond mussel</name>
    <name type="synonym">Anodonta woodiana</name>
    <dbReference type="NCBI Taxonomy" id="1069815"/>
    <lineage>
        <taxon>Eukaryota</taxon>
        <taxon>Metazoa</taxon>
        <taxon>Spiralia</taxon>
        <taxon>Lophotrochozoa</taxon>
        <taxon>Mollusca</taxon>
        <taxon>Bivalvia</taxon>
        <taxon>Autobranchia</taxon>
        <taxon>Heteroconchia</taxon>
        <taxon>Palaeoheterodonta</taxon>
        <taxon>Unionida</taxon>
        <taxon>Unionoidea</taxon>
        <taxon>Unionidae</taxon>
        <taxon>Unioninae</taxon>
        <taxon>Sinanodonta</taxon>
    </lineage>
</organism>
<dbReference type="AlphaFoldDB" id="A0ABD3XF91"/>
<protein>
    <submittedName>
        <fullName evidence="1">Uncharacterized protein</fullName>
    </submittedName>
</protein>
<sequence length="77" mass="8798">MAATQKQISELETNFKLRRIQNDKGSFLECLHKEGTQELHIKSTPRDKIPGISTVIMALKQLNPEYINQIYSIIING</sequence>
<name>A0ABD3XF91_SINWO</name>
<evidence type="ECO:0000313" key="2">
    <source>
        <dbReference type="Proteomes" id="UP001634394"/>
    </source>
</evidence>
<reference evidence="1 2" key="1">
    <citation type="submission" date="2024-11" db="EMBL/GenBank/DDBJ databases">
        <title>Chromosome-level genome assembly of the freshwater bivalve Anodonta woodiana.</title>
        <authorList>
            <person name="Chen X."/>
        </authorList>
    </citation>
    <scope>NUCLEOTIDE SEQUENCE [LARGE SCALE GENOMIC DNA]</scope>
    <source>
        <strain evidence="1">MN2024</strain>
        <tissue evidence="1">Gills</tissue>
    </source>
</reference>
<proteinExistence type="predicted"/>